<evidence type="ECO:0000256" key="12">
    <source>
        <dbReference type="SAM" id="SignalP"/>
    </source>
</evidence>
<feature type="binding site" description="covalent" evidence="9">
    <location>
        <position position="319"/>
    </location>
    <ligand>
        <name>heme c</name>
        <dbReference type="ChEBI" id="CHEBI:61717"/>
        <label>3</label>
    </ligand>
</feature>
<feature type="domain" description="Cytochrome c" evidence="13">
    <location>
        <begin position="24"/>
        <end position="127"/>
    </location>
</feature>
<sequence length="441" mass="47835">MMIQWKTLFPVLPLALLAASVQADTADKGQQLAAAGDCIACHTTAGGKPYAGGLKMSTPVGAIYSTNITPDKATGIGSYSYDDFARAVRGGVAKDGHNLYPAMPYPSFAKISDADMHILYDFFMHQVPPVNQANRDSDIPWPLNMRWPLSLWNLAFHDDEPFREEAGQSAQWNRGAYLVQGLAHCGTCHTPRGIGFQEKALDQRDEAFLTGGTLEGWHAPDLTGNVKSGLGRWSPQEIAQFLKTGQTDTTAAFGSMTDVVAHSTQHLSDDDLAAVAVYLKSLKSSNPQAVAPLADPSTAQALVKGDLSQRGAREYMDNCSSCHRLDGKGYRKTFPALAHNSAVLSDDPSSLISVVLRGGQMAVTKEAPTGLTMPAFAWRLDDKQVADLLTFVRSSWGNRAPEVTPDEVKKLRESVSTVERKDPQKNNQDDLRKSQQAASEQ</sequence>
<comment type="cofactor">
    <cofactor evidence="9">
        <name>heme c</name>
        <dbReference type="ChEBI" id="CHEBI:61717"/>
    </cofactor>
    <text evidence="9">Binds 3 heme c groups covalently per subunit.</text>
</comment>
<feature type="compositionally biased region" description="Basic and acidic residues" evidence="11">
    <location>
        <begin position="406"/>
        <end position="433"/>
    </location>
</feature>
<feature type="binding site" description="covalent" evidence="9">
    <location>
        <position position="185"/>
    </location>
    <ligand>
        <name>heme c</name>
        <dbReference type="ChEBI" id="CHEBI:61717"/>
        <label>2</label>
    </ligand>
</feature>
<keyword evidence="15" id="KW-1185">Reference proteome</keyword>
<feature type="chain" id="PRO_5027093735" evidence="12">
    <location>
        <begin position="24"/>
        <end position="441"/>
    </location>
</feature>
<protein>
    <submittedName>
        <fullName evidence="14">C-type cytochrome</fullName>
    </submittedName>
</protein>
<dbReference type="AlphaFoldDB" id="A0A6L6IIY0"/>
<feature type="binding site" description="covalent" evidence="9">
    <location>
        <position position="188"/>
    </location>
    <ligand>
        <name>heme c</name>
        <dbReference type="ChEBI" id="CHEBI:61717"/>
        <label>2</label>
    </ligand>
</feature>
<dbReference type="Pfam" id="PF00034">
    <property type="entry name" value="Cytochrom_C"/>
    <property type="match status" value="3"/>
</dbReference>
<keyword evidence="3 9" id="KW-0349">Heme</keyword>
<dbReference type="GO" id="GO:0009055">
    <property type="term" value="F:electron transfer activity"/>
    <property type="evidence" value="ECO:0007669"/>
    <property type="project" value="InterPro"/>
</dbReference>
<dbReference type="Proteomes" id="UP000477739">
    <property type="component" value="Unassembled WGS sequence"/>
</dbReference>
<dbReference type="RefSeq" id="WP_155108429.1">
    <property type="nucleotide sequence ID" value="NZ_WMJZ01000013.1"/>
</dbReference>
<dbReference type="GO" id="GO:0005886">
    <property type="term" value="C:plasma membrane"/>
    <property type="evidence" value="ECO:0007669"/>
    <property type="project" value="UniProtKB-SubCell"/>
</dbReference>
<feature type="binding site" description="axial binding residue" evidence="10">
    <location>
        <position position="323"/>
    </location>
    <ligand>
        <name>heme c</name>
        <dbReference type="ChEBI" id="CHEBI:61717"/>
        <label>3</label>
    </ligand>
    <ligandPart>
        <name>Fe</name>
        <dbReference type="ChEBI" id="CHEBI:18248"/>
    </ligandPart>
</feature>
<evidence type="ECO:0000256" key="10">
    <source>
        <dbReference type="PIRSR" id="PIRSR000018-51"/>
    </source>
</evidence>
<dbReference type="InterPro" id="IPR051459">
    <property type="entry name" value="Cytochrome_c-type_DH"/>
</dbReference>
<dbReference type="PANTHER" id="PTHR35008:SF8">
    <property type="entry name" value="ALCOHOL DEHYDROGENASE CYTOCHROME C SUBUNIT"/>
    <property type="match status" value="1"/>
</dbReference>
<keyword evidence="2" id="KW-1003">Cell membrane</keyword>
<dbReference type="GO" id="GO:0005506">
    <property type="term" value="F:iron ion binding"/>
    <property type="evidence" value="ECO:0007669"/>
    <property type="project" value="InterPro"/>
</dbReference>
<feature type="binding site" description="covalent" evidence="9">
    <location>
        <position position="322"/>
    </location>
    <ligand>
        <name>heme c</name>
        <dbReference type="ChEBI" id="CHEBI:61717"/>
        <label>3</label>
    </ligand>
</feature>
<dbReference type="PROSITE" id="PS51007">
    <property type="entry name" value="CYTC"/>
    <property type="match status" value="3"/>
</dbReference>
<evidence type="ECO:0000313" key="15">
    <source>
        <dbReference type="Proteomes" id="UP000477739"/>
    </source>
</evidence>
<feature type="binding site" description="covalent" evidence="9">
    <location>
        <position position="41"/>
    </location>
    <ligand>
        <name>heme c</name>
        <dbReference type="ChEBI" id="CHEBI:61717"/>
        <label>1</label>
    </ligand>
</feature>
<dbReference type="InterPro" id="IPR009056">
    <property type="entry name" value="Cyt_c-like_dom"/>
</dbReference>
<accession>A0A6L6IIY0</accession>
<evidence type="ECO:0000256" key="11">
    <source>
        <dbReference type="SAM" id="MobiDB-lite"/>
    </source>
</evidence>
<dbReference type="InterPro" id="IPR036909">
    <property type="entry name" value="Cyt_c-like_dom_sf"/>
</dbReference>
<evidence type="ECO:0000313" key="14">
    <source>
        <dbReference type="EMBL" id="MTH46812.1"/>
    </source>
</evidence>
<keyword evidence="4 10" id="KW-0479">Metal-binding</keyword>
<proteinExistence type="predicted"/>
<feature type="binding site" description="covalent" evidence="9">
    <location>
        <position position="38"/>
    </location>
    <ligand>
        <name>heme c</name>
        <dbReference type="ChEBI" id="CHEBI:61717"/>
        <label>1</label>
    </ligand>
</feature>
<feature type="binding site" description="axial binding residue" evidence="10">
    <location>
        <position position="42"/>
    </location>
    <ligand>
        <name>heme c</name>
        <dbReference type="ChEBI" id="CHEBI:61717"/>
        <label>1</label>
    </ligand>
    <ligandPart>
        <name>Fe</name>
        <dbReference type="ChEBI" id="CHEBI:18248"/>
    </ligandPart>
</feature>
<comment type="caution">
    <text evidence="14">The sequence shown here is derived from an EMBL/GenBank/DDBJ whole genome shotgun (WGS) entry which is preliminary data.</text>
</comment>
<gene>
    <name evidence="14" type="ORF">GJV78_11220</name>
</gene>
<dbReference type="GO" id="GO:0016614">
    <property type="term" value="F:oxidoreductase activity, acting on CH-OH group of donors"/>
    <property type="evidence" value="ECO:0007669"/>
    <property type="project" value="InterPro"/>
</dbReference>
<evidence type="ECO:0000256" key="7">
    <source>
        <dbReference type="ARBA" id="ARBA00023004"/>
    </source>
</evidence>
<evidence type="ECO:0000256" key="2">
    <source>
        <dbReference type="ARBA" id="ARBA00022475"/>
    </source>
</evidence>
<feature type="domain" description="Cytochrome c" evidence="13">
    <location>
        <begin position="170"/>
        <end position="283"/>
    </location>
</feature>
<name>A0A6L6IIY0_9ENTR</name>
<evidence type="ECO:0000259" key="13">
    <source>
        <dbReference type="PROSITE" id="PS51007"/>
    </source>
</evidence>
<keyword evidence="6" id="KW-0677">Repeat</keyword>
<dbReference type="EMBL" id="WMJZ01000013">
    <property type="protein sequence ID" value="MTH46812.1"/>
    <property type="molecule type" value="Genomic_DNA"/>
</dbReference>
<feature type="region of interest" description="Disordered" evidence="11">
    <location>
        <begin position="399"/>
        <end position="441"/>
    </location>
</feature>
<dbReference type="PANTHER" id="PTHR35008">
    <property type="entry name" value="BLL4482 PROTEIN-RELATED"/>
    <property type="match status" value="1"/>
</dbReference>
<comment type="subcellular location">
    <subcellularLocation>
        <location evidence="1">Cell membrane</location>
    </subcellularLocation>
</comment>
<feature type="binding site" description="axial binding residue" evidence="10">
    <location>
        <position position="189"/>
    </location>
    <ligand>
        <name>heme c</name>
        <dbReference type="ChEBI" id="CHEBI:61717"/>
        <label>2</label>
    </ligand>
    <ligandPart>
        <name>Fe</name>
        <dbReference type="ChEBI" id="CHEBI:18248"/>
    </ligandPart>
</feature>
<evidence type="ECO:0000256" key="8">
    <source>
        <dbReference type="ARBA" id="ARBA00023136"/>
    </source>
</evidence>
<dbReference type="OrthoDB" id="9811281at2"/>
<dbReference type="GO" id="GO:0020037">
    <property type="term" value="F:heme binding"/>
    <property type="evidence" value="ECO:0007669"/>
    <property type="project" value="InterPro"/>
</dbReference>
<feature type="domain" description="Cytochrome c" evidence="13">
    <location>
        <begin position="306"/>
        <end position="396"/>
    </location>
</feature>
<evidence type="ECO:0000256" key="9">
    <source>
        <dbReference type="PIRSR" id="PIRSR000018-50"/>
    </source>
</evidence>
<organism evidence="14 15">
    <name type="scientific">Intestinirhabdus alba</name>
    <dbReference type="NCBI Taxonomy" id="2899544"/>
    <lineage>
        <taxon>Bacteria</taxon>
        <taxon>Pseudomonadati</taxon>
        <taxon>Pseudomonadota</taxon>
        <taxon>Gammaproteobacteria</taxon>
        <taxon>Enterobacterales</taxon>
        <taxon>Enterobacteriaceae</taxon>
        <taxon>Intestinirhabdus</taxon>
    </lineage>
</organism>
<evidence type="ECO:0000256" key="6">
    <source>
        <dbReference type="ARBA" id="ARBA00022737"/>
    </source>
</evidence>
<keyword evidence="8" id="KW-0472">Membrane</keyword>
<dbReference type="PIRSF" id="PIRSF000018">
    <property type="entry name" value="Mb_ADH_cyt_c"/>
    <property type="match status" value="1"/>
</dbReference>
<evidence type="ECO:0000256" key="1">
    <source>
        <dbReference type="ARBA" id="ARBA00004236"/>
    </source>
</evidence>
<evidence type="ECO:0000256" key="4">
    <source>
        <dbReference type="ARBA" id="ARBA00022723"/>
    </source>
</evidence>
<keyword evidence="5 12" id="KW-0732">Signal</keyword>
<dbReference type="SUPFAM" id="SSF46626">
    <property type="entry name" value="Cytochrome c"/>
    <property type="match status" value="3"/>
</dbReference>
<reference evidence="14 15" key="1">
    <citation type="submission" date="2019-11" db="EMBL/GenBank/DDBJ databases">
        <title>Escherichia alba sp. nov. isolated from the gut of plastic-eating superworms Zophobas atratus.</title>
        <authorList>
            <person name="Yang Y."/>
        </authorList>
    </citation>
    <scope>NUCLEOTIDE SEQUENCE [LARGE SCALE GENOMIC DNA]</scope>
    <source>
        <strain evidence="15">BIT-B35</strain>
    </source>
</reference>
<keyword evidence="7 10" id="KW-0408">Iron</keyword>
<evidence type="ECO:0000256" key="3">
    <source>
        <dbReference type="ARBA" id="ARBA00022617"/>
    </source>
</evidence>
<dbReference type="InterPro" id="IPR014353">
    <property type="entry name" value="Membr-bd_ADH_cyt_c"/>
</dbReference>
<dbReference type="Gene3D" id="1.10.760.10">
    <property type="entry name" value="Cytochrome c-like domain"/>
    <property type="match status" value="3"/>
</dbReference>
<evidence type="ECO:0000256" key="5">
    <source>
        <dbReference type="ARBA" id="ARBA00022729"/>
    </source>
</evidence>
<feature type="signal peptide" evidence="12">
    <location>
        <begin position="1"/>
        <end position="23"/>
    </location>
</feature>